<name>A0ABN2RTJ1_9ACTN</name>
<feature type="domain" description="Flavodoxin-like" evidence="1">
    <location>
        <begin position="10"/>
        <end position="172"/>
    </location>
</feature>
<keyword evidence="3" id="KW-1185">Reference proteome</keyword>
<dbReference type="Gene3D" id="3.40.50.360">
    <property type="match status" value="1"/>
</dbReference>
<dbReference type="Proteomes" id="UP001500571">
    <property type="component" value="Unassembled WGS sequence"/>
</dbReference>
<gene>
    <name evidence="2" type="ORF">GCM10009798_39860</name>
</gene>
<dbReference type="PROSITE" id="PS50902">
    <property type="entry name" value="FLAVODOXIN_LIKE"/>
    <property type="match status" value="1"/>
</dbReference>
<organism evidence="2 3">
    <name type="scientific">Nocardioides panacihumi</name>
    <dbReference type="NCBI Taxonomy" id="400774"/>
    <lineage>
        <taxon>Bacteria</taxon>
        <taxon>Bacillati</taxon>
        <taxon>Actinomycetota</taxon>
        <taxon>Actinomycetes</taxon>
        <taxon>Propionibacteriales</taxon>
        <taxon>Nocardioidaceae</taxon>
        <taxon>Nocardioides</taxon>
    </lineage>
</organism>
<dbReference type="EMBL" id="BAAAPB010000005">
    <property type="protein sequence ID" value="GAA1974649.1"/>
    <property type="molecule type" value="Genomic_DNA"/>
</dbReference>
<evidence type="ECO:0000259" key="1">
    <source>
        <dbReference type="PROSITE" id="PS50902"/>
    </source>
</evidence>
<accession>A0ABN2RTJ1</accession>
<dbReference type="SUPFAM" id="SSF52218">
    <property type="entry name" value="Flavoproteins"/>
    <property type="match status" value="1"/>
</dbReference>
<protein>
    <submittedName>
        <fullName evidence="2">Flavodoxin family protein</fullName>
    </submittedName>
</protein>
<reference evidence="2 3" key="1">
    <citation type="journal article" date="2019" name="Int. J. Syst. Evol. Microbiol.">
        <title>The Global Catalogue of Microorganisms (GCM) 10K type strain sequencing project: providing services to taxonomists for standard genome sequencing and annotation.</title>
        <authorList>
            <consortium name="The Broad Institute Genomics Platform"/>
            <consortium name="The Broad Institute Genome Sequencing Center for Infectious Disease"/>
            <person name="Wu L."/>
            <person name="Ma J."/>
        </authorList>
    </citation>
    <scope>NUCLEOTIDE SEQUENCE [LARGE SCALE GENOMIC DNA]</scope>
    <source>
        <strain evidence="2 3">JCM 15309</strain>
    </source>
</reference>
<evidence type="ECO:0000313" key="2">
    <source>
        <dbReference type="EMBL" id="GAA1974649.1"/>
    </source>
</evidence>
<comment type="caution">
    <text evidence="2">The sequence shown here is derived from an EMBL/GenBank/DDBJ whole genome shotgun (WGS) entry which is preliminary data.</text>
</comment>
<dbReference type="InterPro" id="IPR008254">
    <property type="entry name" value="Flavodoxin/NO_synth"/>
</dbReference>
<sequence length="188" mass="19579">MTFSGSAPRTAVVYESMFGNTAAVAAAVARALEDSGAEVVCTDVGAADEALARETDLLVLGAPTHAFSLSRANSRAGAVRQGADPSSEPTGLREWISTLQAGPSQPRVATFDTRAAQVSRLPLGAAPTAARLARRRGFHVTQKPMTFVVEGTKGPLRAGELERAAAWGRSLAETVRISTSDQEEGSGR</sequence>
<dbReference type="RefSeq" id="WP_344047939.1">
    <property type="nucleotide sequence ID" value="NZ_BAAAPB010000005.1"/>
</dbReference>
<evidence type="ECO:0000313" key="3">
    <source>
        <dbReference type="Proteomes" id="UP001500571"/>
    </source>
</evidence>
<proteinExistence type="predicted"/>
<dbReference type="InterPro" id="IPR001226">
    <property type="entry name" value="Flavodoxin_CS"/>
</dbReference>
<dbReference type="InterPro" id="IPR029039">
    <property type="entry name" value="Flavoprotein-like_sf"/>
</dbReference>
<dbReference type="PROSITE" id="PS00201">
    <property type="entry name" value="FLAVODOXIN"/>
    <property type="match status" value="1"/>
</dbReference>
<dbReference type="Pfam" id="PF00258">
    <property type="entry name" value="Flavodoxin_1"/>
    <property type="match status" value="1"/>
</dbReference>